<evidence type="ECO:0000256" key="1">
    <source>
        <dbReference type="SAM" id="MobiDB-lite"/>
    </source>
</evidence>
<feature type="compositionally biased region" description="Pro residues" evidence="1">
    <location>
        <begin position="121"/>
        <end position="136"/>
    </location>
</feature>
<name>A0ABM1BZQ5_LIMPO</name>
<dbReference type="PRINTS" id="PR01217">
    <property type="entry name" value="PRICHEXTENSN"/>
</dbReference>
<feature type="region of interest" description="Disordered" evidence="1">
    <location>
        <begin position="35"/>
        <end position="70"/>
    </location>
</feature>
<reference evidence="4" key="1">
    <citation type="submission" date="2025-08" db="UniProtKB">
        <authorList>
            <consortium name="RefSeq"/>
        </authorList>
    </citation>
    <scope>IDENTIFICATION</scope>
    <source>
        <tissue evidence="4">Muscle</tissue>
    </source>
</reference>
<proteinExistence type="predicted"/>
<dbReference type="RefSeq" id="XP_013791708.1">
    <property type="nucleotide sequence ID" value="XM_013936254.1"/>
</dbReference>
<feature type="region of interest" description="Disordered" evidence="1">
    <location>
        <begin position="381"/>
        <end position="426"/>
    </location>
</feature>
<feature type="compositionally biased region" description="Polar residues" evidence="1">
    <location>
        <begin position="58"/>
        <end position="67"/>
    </location>
</feature>
<feature type="compositionally biased region" description="Pro residues" evidence="1">
    <location>
        <begin position="563"/>
        <end position="574"/>
    </location>
</feature>
<feature type="compositionally biased region" description="Polar residues" evidence="1">
    <location>
        <begin position="580"/>
        <end position="589"/>
    </location>
</feature>
<dbReference type="GeneID" id="106475574"/>
<evidence type="ECO:0000313" key="4">
    <source>
        <dbReference type="RefSeq" id="XP_013791708.1"/>
    </source>
</evidence>
<dbReference type="Proteomes" id="UP000694941">
    <property type="component" value="Unplaced"/>
</dbReference>
<feature type="compositionally biased region" description="Low complexity" evidence="1">
    <location>
        <begin position="137"/>
        <end position="153"/>
    </location>
</feature>
<evidence type="ECO:0000313" key="3">
    <source>
        <dbReference type="Proteomes" id="UP000694941"/>
    </source>
</evidence>
<feature type="compositionally biased region" description="Low complexity" evidence="1">
    <location>
        <begin position="38"/>
        <end position="50"/>
    </location>
</feature>
<keyword evidence="2" id="KW-0732">Signal</keyword>
<feature type="signal peptide" evidence="2">
    <location>
        <begin position="1"/>
        <end position="27"/>
    </location>
</feature>
<protein>
    <submittedName>
        <fullName evidence="4">Basic salivary proline-rich protein 1-like</fullName>
    </submittedName>
</protein>
<evidence type="ECO:0000256" key="2">
    <source>
        <dbReference type="SAM" id="SignalP"/>
    </source>
</evidence>
<feature type="region of interest" description="Disordered" evidence="1">
    <location>
        <begin position="440"/>
        <end position="494"/>
    </location>
</feature>
<keyword evidence="3" id="KW-1185">Reference proteome</keyword>
<feature type="region of interest" description="Disordered" evidence="1">
    <location>
        <begin position="256"/>
        <end position="296"/>
    </location>
</feature>
<feature type="region of interest" description="Disordered" evidence="1">
    <location>
        <begin position="546"/>
        <end position="593"/>
    </location>
</feature>
<sequence>MTPREELKEAWEVLIVLTLFLLQTVRTLTVEDKVSGIEPESSENIETSSSDSKKQTYGRLTQGSQIKPNYGGVGQVRSYFVLGQQSNGYGEGLKSKPLAPGRISTPVQTPRRPLAPSRYLPAPPPPSYSSAPPPPRYSYAPASPSYSSAPTRPGYLPAPVKPDFPSAPTRPGYLPAPIKPDFPSAPTRPGYLRAPVKPGFPSAPVQPDYSSAPVPSGSLNPPSPPSYSTSTVPAGYLPRGQGHRTVVLVPVQSSRPYRGQQDFGPSYLSQLPRPTVQLPGYGAPEPQSLSKSGYRPPRTFSQPLLSYSGLTGSNGANVNLYSGPSEPTQSGKSQFPALTVLLAGLIRGGDVEEPGAPVPKPPSPGFFRFYFAQPKFKHGYGYGKQPEGFQSRLNIGPDGRPKNLNFGQPVQGGQRPDGQLPYGDAEGGLQQDLQKQLQRNAPYLGPGPNVGSGQPPRGPPGGGRPDLESLYGGGQQQGGPLQRPPASFPKQASPYSSAIQGLRGVSLGAIAGEGGPQGRGPGAQFSPAGISLAALKGGVEGFEGKIRSAAANEGGNGQQRSYGPPPRGFPPVAGPPSNYFGAQSSQNGVKNRGAANLPIGVAGVYRK</sequence>
<organism evidence="3 4">
    <name type="scientific">Limulus polyphemus</name>
    <name type="common">Atlantic horseshoe crab</name>
    <dbReference type="NCBI Taxonomy" id="6850"/>
    <lineage>
        <taxon>Eukaryota</taxon>
        <taxon>Metazoa</taxon>
        <taxon>Ecdysozoa</taxon>
        <taxon>Arthropoda</taxon>
        <taxon>Chelicerata</taxon>
        <taxon>Merostomata</taxon>
        <taxon>Xiphosura</taxon>
        <taxon>Limulidae</taxon>
        <taxon>Limulus</taxon>
    </lineage>
</organism>
<gene>
    <name evidence="4" type="primary">LOC106475574</name>
</gene>
<accession>A0ABM1BZQ5</accession>
<feature type="region of interest" description="Disordered" evidence="1">
    <location>
        <begin position="90"/>
        <end position="239"/>
    </location>
</feature>
<feature type="compositionally biased region" description="Low complexity" evidence="1">
    <location>
        <begin position="213"/>
        <end position="230"/>
    </location>
</feature>
<feature type="chain" id="PRO_5046456258" evidence="2">
    <location>
        <begin position="28"/>
        <end position="607"/>
    </location>
</feature>
<feature type="compositionally biased region" description="Low complexity" evidence="1">
    <location>
        <begin position="110"/>
        <end position="120"/>
    </location>
</feature>